<dbReference type="SUPFAM" id="SSF48452">
    <property type="entry name" value="TPR-like"/>
    <property type="match status" value="1"/>
</dbReference>
<protein>
    <submittedName>
        <fullName evidence="3">Uncharacterized protein</fullName>
    </submittedName>
</protein>
<dbReference type="STRING" id="1348774.AB433_13840"/>
<organism evidence="3 4">
    <name type="scientific">Croceicoccus naphthovorans</name>
    <dbReference type="NCBI Taxonomy" id="1348774"/>
    <lineage>
        <taxon>Bacteria</taxon>
        <taxon>Pseudomonadati</taxon>
        <taxon>Pseudomonadota</taxon>
        <taxon>Alphaproteobacteria</taxon>
        <taxon>Sphingomonadales</taxon>
        <taxon>Erythrobacteraceae</taxon>
        <taxon>Croceicoccus</taxon>
    </lineage>
</organism>
<dbReference type="Pfam" id="PF14559">
    <property type="entry name" value="TPR_19"/>
    <property type="match status" value="1"/>
</dbReference>
<feature type="repeat" description="TPR" evidence="2">
    <location>
        <begin position="84"/>
        <end position="117"/>
    </location>
</feature>
<evidence type="ECO:0000256" key="1">
    <source>
        <dbReference type="ARBA" id="ARBA00022679"/>
    </source>
</evidence>
<dbReference type="KEGG" id="cna:AB433_13840"/>
<dbReference type="PANTHER" id="PTHR12788">
    <property type="entry name" value="PROTEIN-TYROSINE SULFOTRANSFERASE 2"/>
    <property type="match status" value="1"/>
</dbReference>
<dbReference type="PANTHER" id="PTHR12788:SF10">
    <property type="entry name" value="PROTEIN-TYROSINE SULFOTRANSFERASE"/>
    <property type="match status" value="1"/>
</dbReference>
<reference evidence="3 4" key="1">
    <citation type="submission" date="2015-06" db="EMBL/GenBank/DDBJ databases">
        <authorList>
            <person name="Zeng Y."/>
            <person name="Huang Y."/>
        </authorList>
    </citation>
    <scope>NUCLEOTIDE SEQUENCE [LARGE SCALE GENOMIC DNA]</scope>
    <source>
        <strain evidence="3 4">PQ-2</strain>
    </source>
</reference>
<name>A0A0G3XMF3_9SPHN</name>
<sequence length="542" mass="61084">MSAGPLELEAIAIGIKRPSFAEAQAAFLADDFETAEVAIRAHLRTDPADPAAALMLAKIAASCNATVEADNLFKRAILLAPHYTEAHLAFAKHARETGRYELALEALNQVLRLQPDQLNALALKASALEQLRRFDEADTAFTELHRHHPKNARGWANHGFMLKTVGRQKDAIKAYRTAIGLDVSYGLAWWGLSNLKTIRFDQQDIAAMQAALQTEQMSAENRLHMLYALGKALDDNARFEEAFRTFSEGAAIRLKEVPYDPDQVTQHTNKMRETCTPKFFADRAGWGSERNDPIFIVSLPRSGSTLVEQILSSHPMIEGTEELRDIERIALSIAPTGGTGGWLDVLPGMDRAQIRSLGDHYIEATKRFRHTDRPFFTDKMPSNWVFAAMIMTILPNAKIIDVKRHPMGCGLANFMQHFNWGINYSYDLGHIANFYKNNVRAIAHLDAVAPNRIHHLTYESLVEDTEREVRRLLDYVGLPFDERCMRFFENDRAVYTPSSEQVRSPINRDGMERWKSYAPYLGELEEALGSVLDCYPQTPPLT</sequence>
<dbReference type="InterPro" id="IPR027417">
    <property type="entry name" value="P-loop_NTPase"/>
</dbReference>
<proteinExistence type="predicted"/>
<dbReference type="InterPro" id="IPR026634">
    <property type="entry name" value="TPST-like"/>
</dbReference>
<dbReference type="SMART" id="SM00028">
    <property type="entry name" value="TPR"/>
    <property type="match status" value="5"/>
</dbReference>
<accession>A0A0G3XMF3</accession>
<dbReference type="AlphaFoldDB" id="A0A0G3XMF3"/>
<gene>
    <name evidence="3" type="ORF">AB433_13840</name>
</gene>
<dbReference type="InterPro" id="IPR019734">
    <property type="entry name" value="TPR_rpt"/>
</dbReference>
<dbReference type="Gene3D" id="1.25.40.10">
    <property type="entry name" value="Tetratricopeptide repeat domain"/>
    <property type="match status" value="1"/>
</dbReference>
<dbReference type="Proteomes" id="UP000035287">
    <property type="component" value="Chromosome"/>
</dbReference>
<keyword evidence="1" id="KW-0808">Transferase</keyword>
<evidence type="ECO:0000313" key="4">
    <source>
        <dbReference type="Proteomes" id="UP000035287"/>
    </source>
</evidence>
<evidence type="ECO:0000313" key="3">
    <source>
        <dbReference type="EMBL" id="AKM11854.1"/>
    </source>
</evidence>
<dbReference type="InterPro" id="IPR011990">
    <property type="entry name" value="TPR-like_helical_dom_sf"/>
</dbReference>
<keyword evidence="2" id="KW-0802">TPR repeat</keyword>
<dbReference type="EMBL" id="CP011770">
    <property type="protein sequence ID" value="AKM11854.1"/>
    <property type="molecule type" value="Genomic_DNA"/>
</dbReference>
<keyword evidence="4" id="KW-1185">Reference proteome</keyword>
<dbReference type="PATRIC" id="fig|1348774.3.peg.2910"/>
<evidence type="ECO:0000256" key="2">
    <source>
        <dbReference type="PROSITE-ProRule" id="PRU00339"/>
    </source>
</evidence>
<dbReference type="Pfam" id="PF13469">
    <property type="entry name" value="Sulfotransfer_3"/>
    <property type="match status" value="1"/>
</dbReference>
<dbReference type="Gene3D" id="3.40.50.300">
    <property type="entry name" value="P-loop containing nucleotide triphosphate hydrolases"/>
    <property type="match status" value="1"/>
</dbReference>
<dbReference type="GO" id="GO:0008476">
    <property type="term" value="F:protein-tyrosine sulfotransferase activity"/>
    <property type="evidence" value="ECO:0007669"/>
    <property type="project" value="InterPro"/>
</dbReference>
<dbReference type="SUPFAM" id="SSF52540">
    <property type="entry name" value="P-loop containing nucleoside triphosphate hydrolases"/>
    <property type="match status" value="1"/>
</dbReference>
<dbReference type="PROSITE" id="PS50005">
    <property type="entry name" value="TPR"/>
    <property type="match status" value="1"/>
</dbReference>